<evidence type="ECO:0000256" key="1">
    <source>
        <dbReference type="ARBA" id="ARBA00005953"/>
    </source>
</evidence>
<dbReference type="Gene3D" id="3.10.129.10">
    <property type="entry name" value="Hotdog Thioesterase"/>
    <property type="match status" value="1"/>
</dbReference>
<dbReference type="Pfam" id="PF13279">
    <property type="entry name" value="4HBT_2"/>
    <property type="match status" value="1"/>
</dbReference>
<evidence type="ECO:0000256" key="2">
    <source>
        <dbReference type="ARBA" id="ARBA00022801"/>
    </source>
</evidence>
<dbReference type="PIRSF" id="PIRSF003230">
    <property type="entry name" value="YbgC"/>
    <property type="match status" value="1"/>
</dbReference>
<evidence type="ECO:0000313" key="4">
    <source>
        <dbReference type="Proteomes" id="UP000001822"/>
    </source>
</evidence>
<comment type="similarity">
    <text evidence="1">Belongs to the 4-hydroxybenzoyl-CoA thioesterase family.</text>
</comment>
<dbReference type="PANTHER" id="PTHR31793:SF27">
    <property type="entry name" value="NOVEL THIOESTERASE SUPERFAMILY DOMAIN AND SAPOSIN A-TYPE DOMAIN CONTAINING PROTEIN (0610012H03RIK)"/>
    <property type="match status" value="1"/>
</dbReference>
<dbReference type="SUPFAM" id="SSF54637">
    <property type="entry name" value="Thioesterase/thiol ester dehydrase-isomerase"/>
    <property type="match status" value="1"/>
</dbReference>
<dbReference type="AlphaFoldDB" id="A0A6N4SPU3"/>
<dbReference type="EMBL" id="CP000383">
    <property type="protein sequence ID" value="ABG58350.1"/>
    <property type="molecule type" value="Genomic_DNA"/>
</dbReference>
<dbReference type="InterPro" id="IPR006684">
    <property type="entry name" value="YbgC/YbaW"/>
</dbReference>
<keyword evidence="2" id="KW-0378">Hydrolase</keyword>
<dbReference type="InterPro" id="IPR029069">
    <property type="entry name" value="HotDog_dom_sf"/>
</dbReference>
<protein>
    <submittedName>
        <fullName evidence="3">Probable thioesterase</fullName>
    </submittedName>
</protein>
<dbReference type="RefSeq" id="WP_011584465.1">
    <property type="nucleotide sequence ID" value="NC_008255.1"/>
</dbReference>
<dbReference type="KEGG" id="chu:CHU_1073"/>
<reference evidence="3 4" key="1">
    <citation type="journal article" date="2007" name="Appl. Environ. Microbiol.">
        <title>Genome sequence of the cellulolytic gliding bacterium Cytophaga hutchinsonii.</title>
        <authorList>
            <person name="Xie G."/>
            <person name="Bruce D.C."/>
            <person name="Challacombe J.F."/>
            <person name="Chertkov O."/>
            <person name="Detter J.C."/>
            <person name="Gilna P."/>
            <person name="Han C.S."/>
            <person name="Lucas S."/>
            <person name="Misra M."/>
            <person name="Myers G.L."/>
            <person name="Richardson P."/>
            <person name="Tapia R."/>
            <person name="Thayer N."/>
            <person name="Thompson L.S."/>
            <person name="Brettin T.S."/>
            <person name="Henrissat B."/>
            <person name="Wilson D.B."/>
            <person name="McBride M.J."/>
        </authorList>
    </citation>
    <scope>NUCLEOTIDE SEQUENCE [LARGE SCALE GENOMIC DNA]</scope>
    <source>
        <strain evidence="4">ATCC 33406 / DSM 1761 / CIP 103989 / NBRC 15051 / NCIMB 9469 / D465</strain>
    </source>
</reference>
<dbReference type="OrthoDB" id="9800856at2"/>
<accession>A0A6N4SPU3</accession>
<dbReference type="CDD" id="cd00586">
    <property type="entry name" value="4HBT"/>
    <property type="match status" value="1"/>
</dbReference>
<dbReference type="NCBIfam" id="TIGR00051">
    <property type="entry name" value="YbgC/FadM family acyl-CoA thioesterase"/>
    <property type="match status" value="1"/>
</dbReference>
<organism evidence="3 4">
    <name type="scientific">Cytophaga hutchinsonii (strain ATCC 33406 / DSM 1761 / CIP 103989 / NBRC 15051 / NCIMB 9469 / D465)</name>
    <dbReference type="NCBI Taxonomy" id="269798"/>
    <lineage>
        <taxon>Bacteria</taxon>
        <taxon>Pseudomonadati</taxon>
        <taxon>Bacteroidota</taxon>
        <taxon>Cytophagia</taxon>
        <taxon>Cytophagales</taxon>
        <taxon>Cytophagaceae</taxon>
        <taxon>Cytophaga</taxon>
    </lineage>
</organism>
<proteinExistence type="inferred from homology"/>
<dbReference type="Proteomes" id="UP000001822">
    <property type="component" value="Chromosome"/>
</dbReference>
<dbReference type="InterPro" id="IPR050563">
    <property type="entry name" value="4-hydroxybenzoyl-CoA_TE"/>
</dbReference>
<name>A0A6N4SPU3_CYTH3</name>
<dbReference type="GO" id="GO:0047617">
    <property type="term" value="F:fatty acyl-CoA hydrolase activity"/>
    <property type="evidence" value="ECO:0007669"/>
    <property type="project" value="TreeGrafter"/>
</dbReference>
<evidence type="ECO:0000313" key="3">
    <source>
        <dbReference type="EMBL" id="ABG58350.1"/>
    </source>
</evidence>
<dbReference type="PANTHER" id="PTHR31793">
    <property type="entry name" value="4-HYDROXYBENZOYL-COA THIOESTERASE FAMILY MEMBER"/>
    <property type="match status" value="1"/>
</dbReference>
<sequence>MIEHSVQIRVRYSETDQMAYVYYGNYASYFEVARVEAFRRIGFSYKEMEEAGVMMPVLEYKTKYLKPAKYDDLLTIKVYIKNKPGIRITFDYEVYNEQHVLLTVAETTLVFINSQTGKPMLPPPVFMSFFEKYYTDDKQNQIQNS</sequence>
<gene>
    <name evidence="3" type="primary">ybgC</name>
    <name evidence="3" type="ordered locus">CHU_1073</name>
</gene>
<keyword evidence="4" id="KW-1185">Reference proteome</keyword>